<evidence type="ECO:0000313" key="2">
    <source>
        <dbReference type="Proteomes" id="UP000789375"/>
    </source>
</evidence>
<accession>A0A9N9IGK5</accession>
<keyword evidence="2" id="KW-1185">Reference proteome</keyword>
<name>A0A9N9IGK5_FUNMO</name>
<dbReference type="Proteomes" id="UP000789375">
    <property type="component" value="Unassembled WGS sequence"/>
</dbReference>
<protein>
    <submittedName>
        <fullName evidence="1">5942_t:CDS:1</fullName>
    </submittedName>
</protein>
<organism evidence="1 2">
    <name type="scientific">Funneliformis mosseae</name>
    <name type="common">Endomycorrhizal fungus</name>
    <name type="synonym">Glomus mosseae</name>
    <dbReference type="NCBI Taxonomy" id="27381"/>
    <lineage>
        <taxon>Eukaryota</taxon>
        <taxon>Fungi</taxon>
        <taxon>Fungi incertae sedis</taxon>
        <taxon>Mucoromycota</taxon>
        <taxon>Glomeromycotina</taxon>
        <taxon>Glomeromycetes</taxon>
        <taxon>Glomerales</taxon>
        <taxon>Glomeraceae</taxon>
        <taxon>Funneliformis</taxon>
    </lineage>
</organism>
<comment type="caution">
    <text evidence="1">The sequence shown here is derived from an EMBL/GenBank/DDBJ whole genome shotgun (WGS) entry which is preliminary data.</text>
</comment>
<proteinExistence type="predicted"/>
<reference evidence="1" key="1">
    <citation type="submission" date="2021-06" db="EMBL/GenBank/DDBJ databases">
        <authorList>
            <person name="Kallberg Y."/>
            <person name="Tangrot J."/>
            <person name="Rosling A."/>
        </authorList>
    </citation>
    <scope>NUCLEOTIDE SEQUENCE</scope>
    <source>
        <strain evidence="1">87-6 pot B 2015</strain>
    </source>
</reference>
<gene>
    <name evidence="1" type="ORF">FMOSSE_LOCUS15819</name>
</gene>
<feature type="non-terminal residue" evidence="1">
    <location>
        <position position="1"/>
    </location>
</feature>
<sequence>NFVKYDTKVVVLSSDIKVDNTESNKLAKDLLSIIIIFTASKNQK</sequence>
<dbReference type="AlphaFoldDB" id="A0A9N9IGK5"/>
<dbReference type="EMBL" id="CAJVPP010018126">
    <property type="protein sequence ID" value="CAG8734570.1"/>
    <property type="molecule type" value="Genomic_DNA"/>
</dbReference>
<evidence type="ECO:0000313" key="1">
    <source>
        <dbReference type="EMBL" id="CAG8734570.1"/>
    </source>
</evidence>